<organism evidence="6 7">
    <name type="scientific">Tritrichomonas musculus</name>
    <dbReference type="NCBI Taxonomy" id="1915356"/>
    <lineage>
        <taxon>Eukaryota</taxon>
        <taxon>Metamonada</taxon>
        <taxon>Parabasalia</taxon>
        <taxon>Tritrichomonadida</taxon>
        <taxon>Tritrichomonadidae</taxon>
        <taxon>Tritrichomonas</taxon>
    </lineage>
</organism>
<keyword evidence="2 3" id="KW-0040">ANK repeat</keyword>
<keyword evidence="1" id="KW-0677">Repeat</keyword>
<protein>
    <recommendedName>
        <fullName evidence="8">DUF3447 domain-containing protein</fullName>
    </recommendedName>
</protein>
<evidence type="ECO:0000313" key="5">
    <source>
        <dbReference type="EMBL" id="KAK8838608.1"/>
    </source>
</evidence>
<dbReference type="PANTHER" id="PTHR24198">
    <property type="entry name" value="ANKYRIN REPEAT AND PROTEIN KINASE DOMAIN-CONTAINING PROTEIN"/>
    <property type="match status" value="1"/>
</dbReference>
<dbReference type="SUPFAM" id="SSF48403">
    <property type="entry name" value="Ankyrin repeat"/>
    <property type="match status" value="2"/>
</dbReference>
<dbReference type="PROSITE" id="PS50297">
    <property type="entry name" value="ANK_REP_REGION"/>
    <property type="match status" value="3"/>
</dbReference>
<dbReference type="Pfam" id="PF12796">
    <property type="entry name" value="Ank_2"/>
    <property type="match status" value="1"/>
</dbReference>
<dbReference type="Gene3D" id="1.25.40.20">
    <property type="entry name" value="Ankyrin repeat-containing domain"/>
    <property type="match status" value="5"/>
</dbReference>
<dbReference type="EMBL" id="JAPFFF010000041">
    <property type="protein sequence ID" value="KAK8841329.1"/>
    <property type="molecule type" value="Genomic_DNA"/>
</dbReference>
<evidence type="ECO:0000313" key="7">
    <source>
        <dbReference type="Proteomes" id="UP001470230"/>
    </source>
</evidence>
<dbReference type="Pfam" id="PF00023">
    <property type="entry name" value="Ank"/>
    <property type="match status" value="2"/>
</dbReference>
<evidence type="ECO:0000256" key="3">
    <source>
        <dbReference type="PROSITE-ProRule" id="PRU00023"/>
    </source>
</evidence>
<dbReference type="EMBL" id="JAPFFF010000382">
    <property type="protein sequence ID" value="KAK8834499.1"/>
    <property type="molecule type" value="Genomic_DNA"/>
</dbReference>
<dbReference type="Proteomes" id="UP001470230">
    <property type="component" value="Unassembled WGS sequence"/>
</dbReference>
<evidence type="ECO:0000256" key="2">
    <source>
        <dbReference type="ARBA" id="ARBA00023043"/>
    </source>
</evidence>
<keyword evidence="7" id="KW-1185">Reference proteome</keyword>
<evidence type="ECO:0000256" key="1">
    <source>
        <dbReference type="ARBA" id="ARBA00022737"/>
    </source>
</evidence>
<gene>
    <name evidence="6" type="ORF">M9Y10_026942</name>
    <name evidence="4" type="ORF">M9Y10_027949</name>
    <name evidence="5" type="ORF">M9Y10_032642</name>
</gene>
<feature type="repeat" description="ANK" evidence="3">
    <location>
        <begin position="542"/>
        <end position="566"/>
    </location>
</feature>
<feature type="repeat" description="ANK" evidence="3">
    <location>
        <begin position="723"/>
        <end position="745"/>
    </location>
</feature>
<accession>A0ABR2H533</accession>
<proteinExistence type="predicted"/>
<feature type="repeat" description="ANK" evidence="3">
    <location>
        <begin position="491"/>
        <end position="513"/>
    </location>
</feature>
<dbReference type="PANTHER" id="PTHR24198:SF165">
    <property type="entry name" value="ANKYRIN REPEAT-CONTAINING PROTEIN-RELATED"/>
    <property type="match status" value="1"/>
</dbReference>
<dbReference type="InterPro" id="IPR002110">
    <property type="entry name" value="Ankyrin_rpt"/>
</dbReference>
<dbReference type="EMBL" id="JAPFFF010000054">
    <property type="protein sequence ID" value="KAK8838608.1"/>
    <property type="molecule type" value="Genomic_DNA"/>
</dbReference>
<name>A0ABR2H533_9EUKA</name>
<sequence>MIVDQILDKMKKVQNNLFEYLEDKITIEDCFNVISTKKRISYDYLFLVLNLIAQIANNHYRCNNFINKIEQLIHFLKPQIKQNYSNLIIFKIFKYNKRILLFLIEEGILTIDIQIANKMMKYKYKQMFYPQYFLKEIIPFLSTFGKQLFYYDDNDYDDLINNFNGQLPENFEEKRKIGQNEDYICQLIQNDLIDDFIKYVNQSNYSLESYIKPSIYETNLLLHIRPTLIQYAAFYGSIKIFKYLLLNNVNLSPSLWFYAVHSNNAELIHILEEKKVEIDKIKYENIFIESVKSHHNDIANYILNNYIRNDDDTNIEKSSEILKCFNFSFIQSDFLDNSSFYSLCKYNYFPIVDGLLKTNKQIDINQIKNIENDETKTALFTAIEKNYYEIVKTLVLNEQIDVNFQNKMFTYNDYDNIFKTKWDDWPILNEYGEYISIVISPLFLAVNNENKEIVKLLLSNKNINVNQMSIFYRYSSERIHDFQVDNTRFEVNKNPLHLAIEKGNIEIVKLLLQCEKIDINSLKVYKTYGDDDECYSNWLKITEQTPLHVAIEQNNIEIINLLLKNNKIDVNLLQTKLNGTISFDDFEKWFDSDGSIYTNTRKNIDYFENKIEKMSELHLAILKENIQIIKLLLSNRKIDVNLRYEIINKDYRLKNHWKGENDNETVEKKTPLQIAIEKNNIKIINLLLAKKMINVNMTSYCSTSHCSFNDEEYKTLDDNDKEEEFSALHFAVSKGFMEIVKLLLDQETIDVNSKDQLGRKPIELTNNAGIKELFDNKK</sequence>
<evidence type="ECO:0000313" key="6">
    <source>
        <dbReference type="EMBL" id="KAK8841329.1"/>
    </source>
</evidence>
<comment type="caution">
    <text evidence="6">The sequence shown here is derived from an EMBL/GenBank/DDBJ whole genome shotgun (WGS) entry which is preliminary data.</text>
</comment>
<dbReference type="PROSITE" id="PS50088">
    <property type="entry name" value="ANK_REPEAT"/>
    <property type="match status" value="3"/>
</dbReference>
<evidence type="ECO:0000313" key="4">
    <source>
        <dbReference type="EMBL" id="KAK8834499.1"/>
    </source>
</evidence>
<dbReference type="InterPro" id="IPR036770">
    <property type="entry name" value="Ankyrin_rpt-contain_sf"/>
</dbReference>
<evidence type="ECO:0008006" key="8">
    <source>
        <dbReference type="Google" id="ProtNLM"/>
    </source>
</evidence>
<dbReference type="SMART" id="SM00248">
    <property type="entry name" value="ANK"/>
    <property type="match status" value="10"/>
</dbReference>
<reference evidence="6 7" key="1">
    <citation type="submission" date="2024-04" db="EMBL/GenBank/DDBJ databases">
        <title>Tritrichomonas musculus Genome.</title>
        <authorList>
            <person name="Alves-Ferreira E."/>
            <person name="Grigg M."/>
            <person name="Lorenzi H."/>
            <person name="Galac M."/>
        </authorList>
    </citation>
    <scope>NUCLEOTIDE SEQUENCE [LARGE SCALE GENOMIC DNA]</scope>
    <source>
        <strain evidence="6 7">EAF2021</strain>
    </source>
</reference>